<protein>
    <submittedName>
        <fullName evidence="1">Uncharacterized protein</fullName>
    </submittedName>
</protein>
<comment type="caution">
    <text evidence="1">The sequence shown here is derived from an EMBL/GenBank/DDBJ whole genome shotgun (WGS) entry which is preliminary data.</text>
</comment>
<dbReference type="EMBL" id="AKWF02000040">
    <property type="protein sequence ID" value="EMO63739.1"/>
    <property type="molecule type" value="Genomic_DNA"/>
</dbReference>
<evidence type="ECO:0000313" key="2">
    <source>
        <dbReference type="Proteomes" id="UP000012159"/>
    </source>
</evidence>
<dbReference type="Proteomes" id="UP000012159">
    <property type="component" value="Unassembled WGS sequence"/>
</dbReference>
<reference evidence="1 2" key="1">
    <citation type="submission" date="2013-01" db="EMBL/GenBank/DDBJ databases">
        <authorList>
            <person name="Harkins D.M."/>
            <person name="Durkin A.S."/>
            <person name="Brinkac L.M."/>
            <person name="Haft D.H."/>
            <person name="Selengut J.D."/>
            <person name="Sanka R."/>
            <person name="DePew J."/>
            <person name="Purushe J."/>
            <person name="Picardeau M."/>
            <person name="Werts C."/>
            <person name="Goarant C."/>
            <person name="Vinetz J.M."/>
            <person name="Sutton G.G."/>
            <person name="Nierman W.C."/>
            <person name="Fouts D.E."/>
        </authorList>
    </citation>
    <scope>NUCLEOTIDE SEQUENCE [LARGE SCALE GENOMIC DNA]</scope>
    <source>
        <strain evidence="1 2">200901868</strain>
    </source>
</reference>
<name>M6WEY3_LEPBO</name>
<organism evidence="1 2">
    <name type="scientific">Leptospira borgpetersenii serovar Pomona str. 200901868</name>
    <dbReference type="NCBI Taxonomy" id="1192866"/>
    <lineage>
        <taxon>Bacteria</taxon>
        <taxon>Pseudomonadati</taxon>
        <taxon>Spirochaetota</taxon>
        <taxon>Spirochaetia</taxon>
        <taxon>Leptospirales</taxon>
        <taxon>Leptospiraceae</taxon>
        <taxon>Leptospira</taxon>
    </lineage>
</organism>
<proteinExistence type="predicted"/>
<gene>
    <name evidence="1" type="ORF">LEP1GSC133_4616</name>
</gene>
<evidence type="ECO:0000313" key="1">
    <source>
        <dbReference type="EMBL" id="EMO63739.1"/>
    </source>
</evidence>
<dbReference type="STRING" id="1192866.LEP1GSC133_4616"/>
<accession>M6WEY3</accession>
<sequence length="46" mass="5399">MVFCEIFECIIDFDYTNSFRLVNCFLLAFILFTKSKFLSCGAKTCR</sequence>
<dbReference type="AlphaFoldDB" id="M6WEY3"/>